<dbReference type="SUPFAM" id="SSF54909">
    <property type="entry name" value="Dimeric alpha+beta barrel"/>
    <property type="match status" value="1"/>
</dbReference>
<proteinExistence type="predicted"/>
<feature type="domain" description="ABM" evidence="1">
    <location>
        <begin position="2"/>
        <end position="88"/>
    </location>
</feature>
<dbReference type="RefSeq" id="WP_095491680.1">
    <property type="nucleotide sequence ID" value="NZ_NPKJ01000021.1"/>
</dbReference>
<evidence type="ECO:0000313" key="3">
    <source>
        <dbReference type="Proteomes" id="UP000216442"/>
    </source>
</evidence>
<dbReference type="Gene3D" id="3.30.70.100">
    <property type="match status" value="1"/>
</dbReference>
<keyword evidence="2" id="KW-0560">Oxidoreductase</keyword>
<protein>
    <submittedName>
        <fullName evidence="2">Antibiotic biosynthesis monooxygenase</fullName>
    </submittedName>
</protein>
<evidence type="ECO:0000259" key="1">
    <source>
        <dbReference type="PROSITE" id="PS51725"/>
    </source>
</evidence>
<dbReference type="Pfam" id="PF03992">
    <property type="entry name" value="ABM"/>
    <property type="match status" value="1"/>
</dbReference>
<dbReference type="OrthoDB" id="5518280at2"/>
<organism evidence="2 3">
    <name type="scientific">Mesorhizobium temperatum</name>
    <dbReference type="NCBI Taxonomy" id="241416"/>
    <lineage>
        <taxon>Bacteria</taxon>
        <taxon>Pseudomonadati</taxon>
        <taxon>Pseudomonadota</taxon>
        <taxon>Alphaproteobacteria</taxon>
        <taxon>Hyphomicrobiales</taxon>
        <taxon>Phyllobacteriaceae</taxon>
        <taxon>Mesorhizobium</taxon>
    </lineage>
</organism>
<accession>A0A271LUT0</accession>
<comment type="caution">
    <text evidence="2">The sequence shown here is derived from an EMBL/GenBank/DDBJ whole genome shotgun (WGS) entry which is preliminary data.</text>
</comment>
<name>A0A271LUT0_9HYPH</name>
<dbReference type="AlphaFoldDB" id="A0A271LUT0"/>
<dbReference type="GO" id="GO:0004497">
    <property type="term" value="F:monooxygenase activity"/>
    <property type="evidence" value="ECO:0007669"/>
    <property type="project" value="UniProtKB-KW"/>
</dbReference>
<dbReference type="InterPro" id="IPR007138">
    <property type="entry name" value="ABM_dom"/>
</dbReference>
<dbReference type="EMBL" id="NPKJ01000021">
    <property type="protein sequence ID" value="PAQ11090.1"/>
    <property type="molecule type" value="Genomic_DNA"/>
</dbReference>
<keyword evidence="2" id="KW-0503">Monooxygenase</keyword>
<evidence type="ECO:0000313" key="2">
    <source>
        <dbReference type="EMBL" id="PAQ11090.1"/>
    </source>
</evidence>
<dbReference type="InterPro" id="IPR011008">
    <property type="entry name" value="Dimeric_a/b-barrel"/>
</dbReference>
<dbReference type="PROSITE" id="PS51725">
    <property type="entry name" value="ABM"/>
    <property type="match status" value="1"/>
</dbReference>
<reference evidence="2 3" key="1">
    <citation type="submission" date="2017-08" db="EMBL/GenBank/DDBJ databases">
        <title>Mesorhizobium wenxinae sp. nov., a novel rhizobial species isolated from root nodules of chickpea (Cicer arietinum L.).</title>
        <authorList>
            <person name="Zhang J."/>
        </authorList>
    </citation>
    <scope>NUCLEOTIDE SEQUENCE [LARGE SCALE GENOMIC DNA]</scope>
    <source>
        <strain evidence="2 3">SDW018</strain>
    </source>
</reference>
<dbReference type="Proteomes" id="UP000216442">
    <property type="component" value="Unassembled WGS sequence"/>
</dbReference>
<keyword evidence="3" id="KW-1185">Reference proteome</keyword>
<gene>
    <name evidence="2" type="ORF">CIT26_05745</name>
</gene>
<sequence>MYGLIGKMRATRGQRDAMMDVLLASTGAMPGCLSYIIATDPADADAIWVTEVWTDQASHKASLQLPEVQAAIAKARPIIAGFEFQVETQPVGGFGLPTLKPTDA</sequence>